<protein>
    <recommendedName>
        <fullName evidence="4">Secreted protein</fullName>
    </recommendedName>
</protein>
<organism evidence="2 3">
    <name type="scientific">Massilia horti</name>
    <dbReference type="NCBI Taxonomy" id="2562153"/>
    <lineage>
        <taxon>Bacteria</taxon>
        <taxon>Pseudomonadati</taxon>
        <taxon>Pseudomonadota</taxon>
        <taxon>Betaproteobacteria</taxon>
        <taxon>Burkholderiales</taxon>
        <taxon>Oxalobacteraceae</taxon>
        <taxon>Telluria group</taxon>
        <taxon>Massilia</taxon>
    </lineage>
</organism>
<sequence length="108" mass="11901">MRLFIAALLTLTAGSTAFAGVTQQQCESLSKPVYEKFPAVQTRDDEVTLSPQKCALVKDLIKVYEDYVAKADKMSCPFAYNEGKKVGGAAERADMLAGLRKVYKENCR</sequence>
<evidence type="ECO:0008006" key="4">
    <source>
        <dbReference type="Google" id="ProtNLM"/>
    </source>
</evidence>
<accession>A0A4Y9T3U7</accession>
<comment type="caution">
    <text evidence="2">The sequence shown here is derived from an EMBL/GenBank/DDBJ whole genome shotgun (WGS) entry which is preliminary data.</text>
</comment>
<name>A0A4Y9T3U7_9BURK</name>
<feature type="signal peptide" evidence="1">
    <location>
        <begin position="1"/>
        <end position="19"/>
    </location>
</feature>
<gene>
    <name evidence="2" type="ORF">E4O92_02880</name>
</gene>
<dbReference type="AlphaFoldDB" id="A0A4Y9T3U7"/>
<dbReference type="RefSeq" id="WP_135188245.1">
    <property type="nucleotide sequence ID" value="NZ_SPUM01000019.1"/>
</dbReference>
<evidence type="ECO:0000313" key="3">
    <source>
        <dbReference type="Proteomes" id="UP000297258"/>
    </source>
</evidence>
<keyword evidence="1" id="KW-0732">Signal</keyword>
<feature type="chain" id="PRO_5021459999" description="Secreted protein" evidence="1">
    <location>
        <begin position="20"/>
        <end position="108"/>
    </location>
</feature>
<dbReference type="EMBL" id="SPUM01000019">
    <property type="protein sequence ID" value="TFW34919.1"/>
    <property type="molecule type" value="Genomic_DNA"/>
</dbReference>
<evidence type="ECO:0000313" key="2">
    <source>
        <dbReference type="EMBL" id="TFW34919.1"/>
    </source>
</evidence>
<dbReference type="Proteomes" id="UP000297258">
    <property type="component" value="Unassembled WGS sequence"/>
</dbReference>
<dbReference type="OrthoDB" id="8780163at2"/>
<proteinExistence type="predicted"/>
<reference evidence="2 3" key="1">
    <citation type="submission" date="2019-03" db="EMBL/GenBank/DDBJ databases">
        <title>Draft genome of Massilia hortus sp. nov., a novel bacterial species of the Oxalobacteraceae family.</title>
        <authorList>
            <person name="Peta V."/>
            <person name="Raths R."/>
            <person name="Bucking H."/>
        </authorList>
    </citation>
    <scope>NUCLEOTIDE SEQUENCE [LARGE SCALE GENOMIC DNA]</scope>
    <source>
        <strain evidence="2 3">ONC3</strain>
    </source>
</reference>
<keyword evidence="3" id="KW-1185">Reference proteome</keyword>
<evidence type="ECO:0000256" key="1">
    <source>
        <dbReference type="SAM" id="SignalP"/>
    </source>
</evidence>